<gene>
    <name evidence="10" type="ORF">IAC75_02830</name>
</gene>
<keyword evidence="2" id="KW-0677">Repeat</keyword>
<dbReference type="Gene3D" id="3.10.580.10">
    <property type="entry name" value="CBS-domain"/>
    <property type="match status" value="1"/>
</dbReference>
<dbReference type="Gene3D" id="3.40.50.10490">
    <property type="entry name" value="Glucose-6-phosphate isomerase like protein, domain 1"/>
    <property type="match status" value="1"/>
</dbReference>
<evidence type="ECO:0000259" key="8">
    <source>
        <dbReference type="PROSITE" id="PS51371"/>
    </source>
</evidence>
<dbReference type="GO" id="GO:0005975">
    <property type="term" value="P:carbohydrate metabolic process"/>
    <property type="evidence" value="ECO:0007669"/>
    <property type="project" value="InterPro"/>
</dbReference>
<dbReference type="EMBL" id="DVOG01000074">
    <property type="protein sequence ID" value="HIV04070.1"/>
    <property type="molecule type" value="Genomic_DNA"/>
</dbReference>
<dbReference type="InterPro" id="IPR004800">
    <property type="entry name" value="KdsD/KpsF-type"/>
</dbReference>
<dbReference type="InterPro" id="IPR046342">
    <property type="entry name" value="CBS_dom_sf"/>
</dbReference>
<evidence type="ECO:0000256" key="5">
    <source>
        <dbReference type="PIRSR" id="PIRSR004692-2"/>
    </source>
</evidence>
<evidence type="ECO:0000313" key="11">
    <source>
        <dbReference type="Proteomes" id="UP000886812"/>
    </source>
</evidence>
<dbReference type="GO" id="GO:0046872">
    <property type="term" value="F:metal ion binding"/>
    <property type="evidence" value="ECO:0007669"/>
    <property type="project" value="UniProtKB-KW"/>
</dbReference>
<feature type="domain" description="CBS" evidence="8">
    <location>
        <begin position="271"/>
        <end position="326"/>
    </location>
</feature>
<keyword evidence="10" id="KW-0413">Isomerase</keyword>
<dbReference type="InterPro" id="IPR000644">
    <property type="entry name" value="CBS_dom"/>
</dbReference>
<evidence type="ECO:0000259" key="9">
    <source>
        <dbReference type="PROSITE" id="PS51464"/>
    </source>
</evidence>
<dbReference type="AlphaFoldDB" id="A0A9D1NJK1"/>
<feature type="domain" description="CBS" evidence="8">
    <location>
        <begin position="204"/>
        <end position="263"/>
    </location>
</feature>
<feature type="site" description="Catalytically relevant" evidence="6">
    <location>
        <position position="187"/>
    </location>
</feature>
<evidence type="ECO:0000256" key="1">
    <source>
        <dbReference type="ARBA" id="ARBA00008165"/>
    </source>
</evidence>
<comment type="similarity">
    <text evidence="1 4">Belongs to the SIS family. GutQ/KpsF subfamily.</text>
</comment>
<dbReference type="SUPFAM" id="SSF53697">
    <property type="entry name" value="SIS domain"/>
    <property type="match status" value="1"/>
</dbReference>
<organism evidence="10 11">
    <name type="scientific">Candidatus Spyradosoma merdigallinarum</name>
    <dbReference type="NCBI Taxonomy" id="2840950"/>
    <lineage>
        <taxon>Bacteria</taxon>
        <taxon>Pseudomonadati</taxon>
        <taxon>Verrucomicrobiota</taxon>
        <taxon>Opitutia</taxon>
        <taxon>Opitutia incertae sedis</taxon>
        <taxon>Candidatus Spyradosoma</taxon>
    </lineage>
</organism>
<keyword evidence="5" id="KW-0479">Metal-binding</keyword>
<name>A0A9D1NJK1_9BACT</name>
<evidence type="ECO:0000256" key="2">
    <source>
        <dbReference type="ARBA" id="ARBA00022737"/>
    </source>
</evidence>
<dbReference type="InterPro" id="IPR050986">
    <property type="entry name" value="GutQ/KpsF_isomerases"/>
</dbReference>
<dbReference type="Pfam" id="PF01380">
    <property type="entry name" value="SIS"/>
    <property type="match status" value="1"/>
</dbReference>
<keyword evidence="5" id="KW-0862">Zinc</keyword>
<dbReference type="InterPro" id="IPR046348">
    <property type="entry name" value="SIS_dom_sf"/>
</dbReference>
<dbReference type="PANTHER" id="PTHR42745:SF1">
    <property type="entry name" value="ARABINOSE 5-PHOSPHATE ISOMERASE KDSD"/>
    <property type="match status" value="1"/>
</dbReference>
<dbReference type="PANTHER" id="PTHR42745">
    <property type="match status" value="1"/>
</dbReference>
<dbReference type="FunFam" id="3.40.50.10490:FF:000011">
    <property type="entry name" value="Arabinose 5-phosphate isomerase"/>
    <property type="match status" value="1"/>
</dbReference>
<reference evidence="10" key="2">
    <citation type="journal article" date="2021" name="PeerJ">
        <title>Extensive microbial diversity within the chicken gut microbiome revealed by metagenomics and culture.</title>
        <authorList>
            <person name="Gilroy R."/>
            <person name="Ravi A."/>
            <person name="Getino M."/>
            <person name="Pursley I."/>
            <person name="Horton D.L."/>
            <person name="Alikhan N.F."/>
            <person name="Baker D."/>
            <person name="Gharbi K."/>
            <person name="Hall N."/>
            <person name="Watson M."/>
            <person name="Adriaenssens E.M."/>
            <person name="Foster-Nyarko E."/>
            <person name="Jarju S."/>
            <person name="Secka A."/>
            <person name="Antonio M."/>
            <person name="Oren A."/>
            <person name="Chaudhuri R.R."/>
            <person name="La Ragione R."/>
            <person name="Hildebrand F."/>
            <person name="Pallen M.J."/>
        </authorList>
    </citation>
    <scope>NUCLEOTIDE SEQUENCE</scope>
    <source>
        <strain evidence="10">10669</strain>
    </source>
</reference>
<dbReference type="SUPFAM" id="SSF54631">
    <property type="entry name" value="CBS-domain pair"/>
    <property type="match status" value="1"/>
</dbReference>
<evidence type="ECO:0000256" key="6">
    <source>
        <dbReference type="PIRSR" id="PIRSR004692-3"/>
    </source>
</evidence>
<evidence type="ECO:0000256" key="3">
    <source>
        <dbReference type="ARBA" id="ARBA00023122"/>
    </source>
</evidence>
<feature type="site" description="Catalytically relevant" evidence="6">
    <location>
        <position position="146"/>
    </location>
</feature>
<dbReference type="GO" id="GO:1901135">
    <property type="term" value="P:carbohydrate derivative metabolic process"/>
    <property type="evidence" value="ECO:0007669"/>
    <property type="project" value="InterPro"/>
</dbReference>
<evidence type="ECO:0000256" key="7">
    <source>
        <dbReference type="PROSITE-ProRule" id="PRU00703"/>
    </source>
</evidence>
<feature type="binding site" evidence="5">
    <location>
        <position position="76"/>
    </location>
    <ligand>
        <name>Zn(2+)</name>
        <dbReference type="ChEBI" id="CHEBI:29105"/>
    </ligand>
</feature>
<dbReference type="Pfam" id="PF00571">
    <property type="entry name" value="CBS"/>
    <property type="match status" value="2"/>
</dbReference>
<protein>
    <submittedName>
        <fullName evidence="10">KpsF/GutQ family sugar-phosphate isomerase</fullName>
    </submittedName>
</protein>
<feature type="domain" description="SIS" evidence="9">
    <location>
        <begin position="35"/>
        <end position="178"/>
    </location>
</feature>
<feature type="site" description="Catalytically relevant" evidence="6">
    <location>
        <position position="105"/>
    </location>
</feature>
<dbReference type="GO" id="GO:0019146">
    <property type="term" value="F:arabinose-5-phosphate isomerase activity"/>
    <property type="evidence" value="ECO:0007669"/>
    <property type="project" value="UniProtKB-ARBA"/>
</dbReference>
<reference evidence="10" key="1">
    <citation type="submission" date="2020-10" db="EMBL/GenBank/DDBJ databases">
        <authorList>
            <person name="Gilroy R."/>
        </authorList>
    </citation>
    <scope>NUCLEOTIDE SEQUENCE</scope>
    <source>
        <strain evidence="10">10669</strain>
    </source>
</reference>
<dbReference type="CDD" id="cd05014">
    <property type="entry name" value="SIS_Kpsf"/>
    <property type="match status" value="1"/>
</dbReference>
<dbReference type="CDD" id="cd04604">
    <property type="entry name" value="CBS_pair_SIS_assoc"/>
    <property type="match status" value="1"/>
</dbReference>
<sequence>MTNEQIIEAGRHVLDAEAQALRTMREGLDENFARAAEILFSAERKVVISGVGKSGLIGQKIAATLCSTGTPAIFLHSADAVHGDLGICQPGDPVVLISKSGTTSEVVRLLPILRKMGAKIIAIVANRNSPLAEKADVVLDIGVRTEADPIGIVPTTSTTLQLAMGDALASALMHMRHFGERDFAKFHPAGQLGRNLLLTVKDVMHPRDKIAVVPAEASLRDTVVAMTAFPHGAALVTAADGSLLGIITDGDLRRALHKYENLTGVSAGELMTKKPVCAFASMSLGEAARVMEDRPSQISVLPVLDAPGGNVAGLIRIHDIYQAGLV</sequence>
<dbReference type="PIRSF" id="PIRSF004692">
    <property type="entry name" value="KdsD_KpsF"/>
    <property type="match status" value="1"/>
</dbReference>
<dbReference type="PROSITE" id="PS51464">
    <property type="entry name" value="SIS"/>
    <property type="match status" value="1"/>
</dbReference>
<feature type="site" description="Catalytically relevant" evidence="6">
    <location>
        <position position="53"/>
    </location>
</feature>
<dbReference type="NCBIfam" id="TIGR00393">
    <property type="entry name" value="kpsF"/>
    <property type="match status" value="1"/>
</dbReference>
<dbReference type="InterPro" id="IPR035474">
    <property type="entry name" value="SIS_Kpsf"/>
</dbReference>
<dbReference type="InterPro" id="IPR001347">
    <property type="entry name" value="SIS_dom"/>
</dbReference>
<evidence type="ECO:0000313" key="10">
    <source>
        <dbReference type="EMBL" id="HIV04070.1"/>
    </source>
</evidence>
<dbReference type="GO" id="GO:0097367">
    <property type="term" value="F:carbohydrate derivative binding"/>
    <property type="evidence" value="ECO:0007669"/>
    <property type="project" value="InterPro"/>
</dbReference>
<dbReference type="SMART" id="SM00116">
    <property type="entry name" value="CBS"/>
    <property type="match status" value="2"/>
</dbReference>
<evidence type="ECO:0000256" key="4">
    <source>
        <dbReference type="PIRNR" id="PIRNR004692"/>
    </source>
</evidence>
<keyword evidence="3 7" id="KW-0129">CBS domain</keyword>
<comment type="caution">
    <text evidence="10">The sequence shown here is derived from an EMBL/GenBank/DDBJ whole genome shotgun (WGS) entry which is preliminary data.</text>
</comment>
<dbReference type="Proteomes" id="UP000886812">
    <property type="component" value="Unassembled WGS sequence"/>
</dbReference>
<accession>A0A9D1NJK1</accession>
<dbReference type="PROSITE" id="PS51371">
    <property type="entry name" value="CBS"/>
    <property type="match status" value="2"/>
</dbReference>
<proteinExistence type="inferred from homology"/>